<sequence length="343" mass="39694">MADQLASNILKRFHVLFEQRQVWESHWQEIADFVVPRKADVTKRRTDGDKRAELVFDGTAIHAAELLSASLHGMLTNSATRWFSLRYRDRELDSNDQAKEWLESVEDDMYLAFARSNFQEQIHELYHDLICFGTAVMFIEQDKENQVRFQTRHCRELFLSEDDKGRVDTVYRDFHMPARAVIQRFGEENVDNSVLKKNRTNPYDKVRILHAVYPREERDIQRIDTKNKPFASVYIDPTAKTVLSESGFDEFPYVAPRFLKASFEIGYGRSPAMTALPDIKMLNKMSEVTIRAAQKQVDPPLLVPDDGFMMPIRTVPGGLNFYRSGTRDRIEPLNIGANNPLGL</sequence>
<dbReference type="EMBL" id="DNAN01000064">
    <property type="protein sequence ID" value="HAW74459.1"/>
    <property type="molecule type" value="Genomic_DNA"/>
</dbReference>
<protein>
    <recommendedName>
        <fullName evidence="6">Phage tail protein</fullName>
    </recommendedName>
</protein>
<dbReference type="InterPro" id="IPR020991">
    <property type="entry name" value="Connector_podovirus"/>
</dbReference>
<evidence type="ECO:0000313" key="5">
    <source>
        <dbReference type="Proteomes" id="UP000263517"/>
    </source>
</evidence>
<proteinExistence type="predicted"/>
<dbReference type="Pfam" id="PF12236">
    <property type="entry name" value="Head-tail_con"/>
    <property type="match status" value="1"/>
</dbReference>
<organism evidence="4 5">
    <name type="scientific">Alteromonas australica</name>
    <dbReference type="NCBI Taxonomy" id="589873"/>
    <lineage>
        <taxon>Bacteria</taxon>
        <taxon>Pseudomonadati</taxon>
        <taxon>Pseudomonadota</taxon>
        <taxon>Gammaproteobacteria</taxon>
        <taxon>Alteromonadales</taxon>
        <taxon>Alteromonadaceae</taxon>
        <taxon>Alteromonas/Salinimonas group</taxon>
        <taxon>Alteromonas</taxon>
    </lineage>
</organism>
<reference evidence="4 5" key="1">
    <citation type="journal article" date="2018" name="Nat. Biotechnol.">
        <title>A standardized bacterial taxonomy based on genome phylogeny substantially revises the tree of life.</title>
        <authorList>
            <person name="Parks D.H."/>
            <person name="Chuvochina M."/>
            <person name="Waite D.W."/>
            <person name="Rinke C."/>
            <person name="Skarshewski A."/>
            <person name="Chaumeil P.A."/>
            <person name="Hugenholtz P."/>
        </authorList>
    </citation>
    <scope>NUCLEOTIDE SEQUENCE [LARGE SCALE GENOMIC DNA]</scope>
    <source>
        <strain evidence="4">UBA11978</strain>
    </source>
</reference>
<evidence type="ECO:0000256" key="2">
    <source>
        <dbReference type="ARBA" id="ARBA00022612"/>
    </source>
</evidence>
<keyword evidence="2" id="KW-1188">Viral release from host cell</keyword>
<feature type="non-terminal residue" evidence="4">
    <location>
        <position position="343"/>
    </location>
</feature>
<evidence type="ECO:0008006" key="6">
    <source>
        <dbReference type="Google" id="ProtNLM"/>
    </source>
</evidence>
<dbReference type="Proteomes" id="UP000263517">
    <property type="component" value="Unassembled WGS sequence"/>
</dbReference>
<keyword evidence="3" id="KW-0231">Viral genome packaging</keyword>
<comment type="caution">
    <text evidence="4">The sequence shown here is derived from an EMBL/GenBank/DDBJ whole genome shotgun (WGS) entry which is preliminary data.</text>
</comment>
<evidence type="ECO:0000256" key="1">
    <source>
        <dbReference type="ARBA" id="ARBA00004328"/>
    </source>
</evidence>
<accession>A0A350NZJ2</accession>
<evidence type="ECO:0000313" key="4">
    <source>
        <dbReference type="EMBL" id="HAW74459.1"/>
    </source>
</evidence>
<name>A0A350NZJ2_9ALTE</name>
<comment type="subcellular location">
    <subcellularLocation>
        <location evidence="1">Virion</location>
    </subcellularLocation>
</comment>
<dbReference type="AlphaFoldDB" id="A0A350NZJ2"/>
<gene>
    <name evidence="4" type="ORF">DCW74_01845</name>
</gene>
<evidence type="ECO:0000256" key="3">
    <source>
        <dbReference type="ARBA" id="ARBA00023219"/>
    </source>
</evidence>